<keyword evidence="1" id="KW-0812">Transmembrane</keyword>
<evidence type="ECO:0000313" key="3">
    <source>
        <dbReference type="EMBL" id="VUD69850.1"/>
    </source>
</evidence>
<evidence type="ECO:0000256" key="2">
    <source>
        <dbReference type="SAM" id="SignalP"/>
    </source>
</evidence>
<gene>
    <name evidence="3" type="ORF">MET9862_00410</name>
</gene>
<keyword evidence="1" id="KW-0472">Membrane</keyword>
<feature type="transmembrane region" description="Helical" evidence="1">
    <location>
        <begin position="51"/>
        <end position="69"/>
    </location>
</feature>
<keyword evidence="1" id="KW-1133">Transmembrane helix</keyword>
<reference evidence="3 4" key="1">
    <citation type="submission" date="2019-06" db="EMBL/GenBank/DDBJ databases">
        <authorList>
            <person name="Rodrigo-Torres L."/>
            <person name="Arahal R. D."/>
            <person name="Lucena T."/>
        </authorList>
    </citation>
    <scope>NUCLEOTIDE SEQUENCE [LARGE SCALE GENOMIC DNA]</scope>
    <source>
        <strain evidence="3 4">SB0023/3</strain>
    </source>
</reference>
<name>A0A509E6R8_9HYPH</name>
<proteinExistence type="predicted"/>
<feature type="chain" id="PRO_5021256297" evidence="2">
    <location>
        <begin position="21"/>
        <end position="97"/>
    </location>
</feature>
<protein>
    <submittedName>
        <fullName evidence="3">Uncharacterized protein</fullName>
    </submittedName>
</protein>
<dbReference type="RefSeq" id="WP_142581444.1">
    <property type="nucleotide sequence ID" value="NZ_CABFPH010000003.1"/>
</dbReference>
<dbReference type="Proteomes" id="UP000410984">
    <property type="component" value="Unassembled WGS sequence"/>
</dbReference>
<accession>A0A509E6R8</accession>
<organism evidence="3 4">
    <name type="scientific">Methylobacterium symbioticum</name>
    <dbReference type="NCBI Taxonomy" id="2584084"/>
    <lineage>
        <taxon>Bacteria</taxon>
        <taxon>Pseudomonadati</taxon>
        <taxon>Pseudomonadota</taxon>
        <taxon>Alphaproteobacteria</taxon>
        <taxon>Hyphomicrobiales</taxon>
        <taxon>Methylobacteriaceae</taxon>
        <taxon>Methylobacterium</taxon>
    </lineage>
</organism>
<feature type="signal peptide" evidence="2">
    <location>
        <begin position="1"/>
        <end position="20"/>
    </location>
</feature>
<keyword evidence="4" id="KW-1185">Reference proteome</keyword>
<evidence type="ECO:0000256" key="1">
    <source>
        <dbReference type="SAM" id="Phobius"/>
    </source>
</evidence>
<dbReference type="EMBL" id="CABFPH010000003">
    <property type="protein sequence ID" value="VUD69850.1"/>
    <property type="molecule type" value="Genomic_DNA"/>
</dbReference>
<evidence type="ECO:0000313" key="4">
    <source>
        <dbReference type="Proteomes" id="UP000410984"/>
    </source>
</evidence>
<dbReference type="AlphaFoldDB" id="A0A509E6R8"/>
<sequence>MTHKALLAALALACVLSSFAIPHAAFAEGVTAPPAAIVLPWGDWIVALGQAVTAVLVPVLVGLISRAFYQVAPWAMLASLPLAMTGVDRRRTWQGAW</sequence>
<keyword evidence="2" id="KW-0732">Signal</keyword>